<dbReference type="PANTHER" id="PTHR39168:SF1">
    <property type="entry name" value="TRANSCRIPTIONAL REGULATORY PROTEIN"/>
    <property type="match status" value="1"/>
</dbReference>
<dbReference type="RefSeq" id="WP_345461400.1">
    <property type="nucleotide sequence ID" value="NZ_BAABHF010000016.1"/>
</dbReference>
<reference evidence="3" key="1">
    <citation type="journal article" date="2019" name="Int. J. Syst. Evol. Microbiol.">
        <title>The Global Catalogue of Microorganisms (GCM) 10K type strain sequencing project: providing services to taxonomists for standard genome sequencing and annotation.</title>
        <authorList>
            <consortium name="The Broad Institute Genomics Platform"/>
            <consortium name="The Broad Institute Genome Sequencing Center for Infectious Disease"/>
            <person name="Wu L."/>
            <person name="Ma J."/>
        </authorList>
    </citation>
    <scope>NUCLEOTIDE SEQUENCE [LARGE SCALE GENOMIC DNA]</scope>
    <source>
        <strain evidence="3">JCM 17933</strain>
    </source>
</reference>
<proteinExistence type="predicted"/>
<dbReference type="CDD" id="cd00090">
    <property type="entry name" value="HTH_ARSR"/>
    <property type="match status" value="1"/>
</dbReference>
<dbReference type="InterPro" id="IPR036390">
    <property type="entry name" value="WH_DNA-bd_sf"/>
</dbReference>
<evidence type="ECO:0000313" key="2">
    <source>
        <dbReference type="EMBL" id="GAA4490596.1"/>
    </source>
</evidence>
<dbReference type="NCBIfam" id="NF033788">
    <property type="entry name" value="HTH_metalloreg"/>
    <property type="match status" value="1"/>
</dbReference>
<dbReference type="EMBL" id="BAABHF010000016">
    <property type="protein sequence ID" value="GAA4490596.1"/>
    <property type="molecule type" value="Genomic_DNA"/>
</dbReference>
<protein>
    <submittedName>
        <fullName evidence="2">Winged helix-turn-helix domain-containing protein</fullName>
    </submittedName>
</protein>
<dbReference type="Gene3D" id="1.10.10.10">
    <property type="entry name" value="Winged helix-like DNA-binding domain superfamily/Winged helix DNA-binding domain"/>
    <property type="match status" value="1"/>
</dbReference>
<evidence type="ECO:0000313" key="3">
    <source>
        <dbReference type="Proteomes" id="UP001500503"/>
    </source>
</evidence>
<dbReference type="PRINTS" id="PR00778">
    <property type="entry name" value="HTHARSR"/>
</dbReference>
<dbReference type="PANTHER" id="PTHR39168">
    <property type="entry name" value="TRANSCRIPTIONAL REGULATOR-RELATED"/>
    <property type="match status" value="1"/>
</dbReference>
<dbReference type="InterPro" id="IPR001845">
    <property type="entry name" value="HTH_ArsR_DNA-bd_dom"/>
</dbReference>
<comment type="caution">
    <text evidence="2">The sequence shown here is derived from an EMBL/GenBank/DDBJ whole genome shotgun (WGS) entry which is preliminary data.</text>
</comment>
<sequence length="240" mass="25135">MPEPYGSDIAPVAALLADRARAAMLTVLLDGRPLSAGELARTAGVTPATASSHLGKLLDGGLVSVVKQGRHRYYRLKGAEVASVIEALSLISPKVQVRSLRQSRQAAALGEARTCYDHLAGRAGVALFDAMIGRGLLEPALDAVADEPERSAYEVTDKGEESLAAIGVDVAAARASRRRFAGHCLDWTERRPHLNGALGAAVTAGVIELGWFERGASRRSLVLTDSGRAGLADVFGCVIG</sequence>
<dbReference type="Pfam" id="PF12840">
    <property type="entry name" value="HTH_20"/>
    <property type="match status" value="1"/>
</dbReference>
<organism evidence="2 3">
    <name type="scientific">Actinoallomurus oryzae</name>
    <dbReference type="NCBI Taxonomy" id="502180"/>
    <lineage>
        <taxon>Bacteria</taxon>
        <taxon>Bacillati</taxon>
        <taxon>Actinomycetota</taxon>
        <taxon>Actinomycetes</taxon>
        <taxon>Streptosporangiales</taxon>
        <taxon>Thermomonosporaceae</taxon>
        <taxon>Actinoallomurus</taxon>
    </lineage>
</organism>
<accession>A0ABP8PPH1</accession>
<name>A0ABP8PPH1_9ACTN</name>
<dbReference type="SUPFAM" id="SSF46785">
    <property type="entry name" value="Winged helix' DNA-binding domain"/>
    <property type="match status" value="1"/>
</dbReference>
<dbReference type="Proteomes" id="UP001500503">
    <property type="component" value="Unassembled WGS sequence"/>
</dbReference>
<dbReference type="InterPro" id="IPR052543">
    <property type="entry name" value="HTH_Metal-responsive_Reg"/>
</dbReference>
<dbReference type="InterPro" id="IPR011991">
    <property type="entry name" value="ArsR-like_HTH"/>
</dbReference>
<dbReference type="InterPro" id="IPR036388">
    <property type="entry name" value="WH-like_DNA-bd_sf"/>
</dbReference>
<feature type="domain" description="HTH arsR-type" evidence="1">
    <location>
        <begin position="1"/>
        <end position="96"/>
    </location>
</feature>
<dbReference type="SMART" id="SM00418">
    <property type="entry name" value="HTH_ARSR"/>
    <property type="match status" value="1"/>
</dbReference>
<dbReference type="PROSITE" id="PS50987">
    <property type="entry name" value="HTH_ARSR_2"/>
    <property type="match status" value="1"/>
</dbReference>
<keyword evidence="3" id="KW-1185">Reference proteome</keyword>
<gene>
    <name evidence="2" type="ORF">GCM10023191_023010</name>
</gene>
<evidence type="ECO:0000259" key="1">
    <source>
        <dbReference type="PROSITE" id="PS50987"/>
    </source>
</evidence>